<dbReference type="OrthoDB" id="10072614at2759"/>
<dbReference type="GO" id="GO:0003684">
    <property type="term" value="F:damaged DNA binding"/>
    <property type="evidence" value="ECO:0007669"/>
    <property type="project" value="TreeGrafter"/>
</dbReference>
<evidence type="ECO:0000256" key="8">
    <source>
        <dbReference type="ARBA" id="ARBA00023054"/>
    </source>
</evidence>
<keyword evidence="16" id="KW-1185">Reference proteome</keyword>
<comment type="similarity">
    <text evidence="3">Belongs to the SMC family. SMC6 subfamily.</text>
</comment>
<dbReference type="SUPFAM" id="SSF52540">
    <property type="entry name" value="P-loop containing nucleoside triphosphate hydrolases"/>
    <property type="match status" value="1"/>
</dbReference>
<feature type="compositionally biased region" description="Polar residues" evidence="13">
    <location>
        <begin position="819"/>
        <end position="848"/>
    </location>
</feature>
<evidence type="ECO:0000313" key="16">
    <source>
        <dbReference type="Proteomes" id="UP000186922"/>
    </source>
</evidence>
<evidence type="ECO:0000259" key="14">
    <source>
        <dbReference type="Pfam" id="PF02463"/>
    </source>
</evidence>
<evidence type="ECO:0000256" key="9">
    <source>
        <dbReference type="ARBA" id="ARBA00023172"/>
    </source>
</evidence>
<sequence length="1217" mass="137016">MPRIGDTWTVKPKSRDSFLPPVTSTPLMERQKRPALISPNPEQSEQASKQRRTVSPVASISSGVNGSARNSEDRRSEESAVAERPESTTPSEGSVVYKKAAGWIKKVEMKDFLIHSDFAVEFGSSVNFVTGSNGSGKSSIASAIAIALGGRCTLTDRKGKLSDFVKHGRKTAFIRVTLSNEGRNAYLPGIWGKSIVVERRIQKEGKNSRDAYRIVDENGALIGDTQTMLKRIVHRMNIQIDNPVFFLNQRMSKEFMQLATPKVMYKFFYQASGFDTVETANQGSGKSVGETDKEIARLEREAVAVEKELEEKKSKRDVAIDEKDLYEKLEGARRNRLYYEHKQFRDELSDLETAVANIKDRLDDIDGELEAKQNTTQDDEVVQHTLRQSEEMEKYRKLAEKKGKALEAAKEKLKEHTKALTSLKRKAKALSPGGKTPKARSRISTTSGQRASPLASGEQSAAEWAQSFNIPNRSFDNSIVNRTSSRRNELERSILQSDERENDLDGRLETLEKRYKELIEYLDKAGNVDEEYRRKEKEIEQLKKDGVRTWKGSVSVETRNVATALSKLDDDDKGCVVLGLLADEVALRDDTFGIAADHALSPWLETFFLLVPAGSSTTENFGVLSGIKYFCSSEGCTPPAFLLLPDDALSAEAFRINRDDVRKIAPNAKFMQDIVKVGKNNEMKILMKNVLPARNFVFVEESALAQRLSISGIPGLEKVYDAAGFCYGFENGTWNITAPEVRTLTPQTVTSYTQIITAAESEKIELAGQKQLREHRTEELFKVKQQLTELKDRMMRTVQHGVSARKELKVAQPNFEEPLQTQRSAWDPSLSETLPSTSHASLARSSLAPSVVDNNEDEGMGEEPEEEDLAEEEQQPEEGNDELTRLNESIHKGTETAKQMRANIKKLEKEHKEAVKNYNTLQQASAPASMRTRGAEKEKKEAIVRLKAEKDTLNKQLKEKNKLIAACEENKKNVEEELAELDVEDPDEMPEPTQSFEDVLKELEIWNKAQEHLLMNKDAISRKQLNEQIETLEQRKKDGTRDLENAKKLQTYMDENWKQRVLNKEVGLARAADQAQKHCITLMEEQGFKCQLSVNIPAGTVDYRVAPRSNTVLGPLNVLSGGERSMALAALLTSFWDQRSPFRVLDEFEVCMDNKNREAAMKFLVQRATYDSAQCIFFSPLNIDLDRIAQPGVIHRVELESPPREQEEEEPGSDSEN</sequence>
<evidence type="ECO:0000256" key="2">
    <source>
        <dbReference type="ARBA" id="ARBA00004286"/>
    </source>
</evidence>
<name>A0A1D1UJ02_RAMVA</name>
<gene>
    <name evidence="15" type="primary">RvY_00417-1</name>
    <name evidence="15" type="synonym">RvY_00417.1</name>
    <name evidence="15" type="ORF">RvY_00417</name>
</gene>
<keyword evidence="4" id="KW-0158">Chromosome</keyword>
<evidence type="ECO:0000313" key="15">
    <source>
        <dbReference type="EMBL" id="GAU87592.1"/>
    </source>
</evidence>
<feature type="compositionally biased region" description="Acidic residues" evidence="13">
    <location>
        <begin position="1206"/>
        <end position="1217"/>
    </location>
</feature>
<dbReference type="Pfam" id="PF02463">
    <property type="entry name" value="SMC_N"/>
    <property type="match status" value="1"/>
</dbReference>
<dbReference type="GO" id="GO:0003697">
    <property type="term" value="F:single-stranded DNA binding"/>
    <property type="evidence" value="ECO:0007669"/>
    <property type="project" value="TreeGrafter"/>
</dbReference>
<feature type="domain" description="RecF/RecN/SMC N-terminal" evidence="14">
    <location>
        <begin position="104"/>
        <end position="1176"/>
    </location>
</feature>
<evidence type="ECO:0000256" key="11">
    <source>
        <dbReference type="ARBA" id="ARBA00023242"/>
    </source>
</evidence>
<keyword evidence="8 12" id="KW-0175">Coiled coil</keyword>
<feature type="compositionally biased region" description="Polar residues" evidence="13">
    <location>
        <begin position="56"/>
        <end position="69"/>
    </location>
</feature>
<dbReference type="GO" id="GO:0005524">
    <property type="term" value="F:ATP binding"/>
    <property type="evidence" value="ECO:0007669"/>
    <property type="project" value="UniProtKB-KW"/>
</dbReference>
<feature type="region of interest" description="Disordered" evidence="13">
    <location>
        <begin position="420"/>
        <end position="460"/>
    </location>
</feature>
<feature type="compositionally biased region" description="Acidic residues" evidence="13">
    <location>
        <begin position="854"/>
        <end position="881"/>
    </location>
</feature>
<dbReference type="GO" id="GO:0035861">
    <property type="term" value="C:site of double-strand break"/>
    <property type="evidence" value="ECO:0007669"/>
    <property type="project" value="TreeGrafter"/>
</dbReference>
<keyword evidence="7" id="KW-0067">ATP-binding</keyword>
<evidence type="ECO:0000256" key="4">
    <source>
        <dbReference type="ARBA" id="ARBA00022454"/>
    </source>
</evidence>
<evidence type="ECO:0000256" key="7">
    <source>
        <dbReference type="ARBA" id="ARBA00022840"/>
    </source>
</evidence>
<accession>A0A1D1UJ02</accession>
<dbReference type="PANTHER" id="PTHR19306">
    <property type="entry name" value="STRUCTURAL MAINTENANCE OF CHROMOSOMES 5,6 SMC5, SMC6"/>
    <property type="match status" value="1"/>
</dbReference>
<dbReference type="AlphaFoldDB" id="A0A1D1UJ02"/>
<dbReference type="GO" id="GO:0000724">
    <property type="term" value="P:double-strand break repair via homologous recombination"/>
    <property type="evidence" value="ECO:0007669"/>
    <property type="project" value="TreeGrafter"/>
</dbReference>
<keyword evidence="5" id="KW-0547">Nucleotide-binding</keyword>
<evidence type="ECO:0000256" key="5">
    <source>
        <dbReference type="ARBA" id="ARBA00022741"/>
    </source>
</evidence>
<feature type="compositionally biased region" description="Basic and acidic residues" evidence="13">
    <location>
        <begin position="882"/>
        <end position="895"/>
    </location>
</feature>
<keyword evidence="10" id="KW-0234">DNA repair</keyword>
<keyword evidence="6" id="KW-0227">DNA damage</keyword>
<dbReference type="InterPro" id="IPR003395">
    <property type="entry name" value="RecF/RecN/SMC_N"/>
</dbReference>
<evidence type="ECO:0000256" key="3">
    <source>
        <dbReference type="ARBA" id="ARBA00006793"/>
    </source>
</evidence>
<keyword evidence="11" id="KW-0539">Nucleus</keyword>
<evidence type="ECO:0000256" key="1">
    <source>
        <dbReference type="ARBA" id="ARBA00004123"/>
    </source>
</evidence>
<proteinExistence type="inferred from homology"/>
<dbReference type="InterPro" id="IPR027417">
    <property type="entry name" value="P-loop_NTPase"/>
</dbReference>
<comment type="subcellular location">
    <subcellularLocation>
        <location evidence="2">Chromosome</location>
    </subcellularLocation>
    <subcellularLocation>
        <location evidence="1">Nucleus</location>
    </subcellularLocation>
</comment>
<comment type="caution">
    <text evidence="15">The sequence shown here is derived from an EMBL/GenBank/DDBJ whole genome shotgun (WGS) entry which is preliminary data.</text>
</comment>
<evidence type="ECO:0000256" key="6">
    <source>
        <dbReference type="ARBA" id="ARBA00022763"/>
    </source>
</evidence>
<feature type="region of interest" description="Disordered" evidence="13">
    <location>
        <begin position="1198"/>
        <end position="1217"/>
    </location>
</feature>
<dbReference type="Proteomes" id="UP000186922">
    <property type="component" value="Unassembled WGS sequence"/>
</dbReference>
<evidence type="ECO:0000256" key="12">
    <source>
        <dbReference type="SAM" id="Coils"/>
    </source>
</evidence>
<feature type="coiled-coil region" evidence="12">
    <location>
        <begin position="508"/>
        <end position="545"/>
    </location>
</feature>
<evidence type="ECO:0000256" key="10">
    <source>
        <dbReference type="ARBA" id="ARBA00023204"/>
    </source>
</evidence>
<dbReference type="STRING" id="947166.A0A1D1UJ02"/>
<dbReference type="GO" id="GO:0005634">
    <property type="term" value="C:nucleus"/>
    <property type="evidence" value="ECO:0007669"/>
    <property type="project" value="UniProtKB-SubCell"/>
</dbReference>
<feature type="region of interest" description="Disordered" evidence="13">
    <location>
        <begin position="1"/>
        <end position="94"/>
    </location>
</feature>
<evidence type="ECO:0000256" key="13">
    <source>
        <dbReference type="SAM" id="MobiDB-lite"/>
    </source>
</evidence>
<feature type="compositionally biased region" description="Basic and acidic residues" evidence="13">
    <location>
        <begin position="70"/>
        <end position="86"/>
    </location>
</feature>
<organism evidence="15 16">
    <name type="scientific">Ramazzottius varieornatus</name>
    <name type="common">Water bear</name>
    <name type="synonym">Tardigrade</name>
    <dbReference type="NCBI Taxonomy" id="947166"/>
    <lineage>
        <taxon>Eukaryota</taxon>
        <taxon>Metazoa</taxon>
        <taxon>Ecdysozoa</taxon>
        <taxon>Tardigrada</taxon>
        <taxon>Eutardigrada</taxon>
        <taxon>Parachela</taxon>
        <taxon>Hypsibioidea</taxon>
        <taxon>Ramazzottiidae</taxon>
        <taxon>Ramazzottius</taxon>
    </lineage>
</organism>
<protein>
    <recommendedName>
        <fullName evidence="14">RecF/RecN/SMC N-terminal domain-containing protein</fullName>
    </recommendedName>
</protein>
<keyword evidence="9" id="KW-0233">DNA recombination</keyword>
<dbReference type="Gene3D" id="3.40.50.300">
    <property type="entry name" value="P-loop containing nucleotide triphosphate hydrolases"/>
    <property type="match status" value="2"/>
</dbReference>
<reference evidence="15 16" key="1">
    <citation type="journal article" date="2016" name="Nat. Commun.">
        <title>Extremotolerant tardigrade genome and improved radiotolerance of human cultured cells by tardigrade-unique protein.</title>
        <authorList>
            <person name="Hashimoto T."/>
            <person name="Horikawa D.D."/>
            <person name="Saito Y."/>
            <person name="Kuwahara H."/>
            <person name="Kozuka-Hata H."/>
            <person name="Shin-I T."/>
            <person name="Minakuchi Y."/>
            <person name="Ohishi K."/>
            <person name="Motoyama A."/>
            <person name="Aizu T."/>
            <person name="Enomoto A."/>
            <person name="Kondo K."/>
            <person name="Tanaka S."/>
            <person name="Hara Y."/>
            <person name="Koshikawa S."/>
            <person name="Sagara H."/>
            <person name="Miura T."/>
            <person name="Yokobori S."/>
            <person name="Miyagawa K."/>
            <person name="Suzuki Y."/>
            <person name="Kubo T."/>
            <person name="Oyama M."/>
            <person name="Kohara Y."/>
            <person name="Fujiyama A."/>
            <person name="Arakawa K."/>
            <person name="Katayama T."/>
            <person name="Toyoda A."/>
            <person name="Kunieda T."/>
        </authorList>
    </citation>
    <scope>NUCLEOTIDE SEQUENCE [LARGE SCALE GENOMIC DNA]</scope>
    <source>
        <strain evidence="15 16">YOKOZUNA-1</strain>
    </source>
</reference>
<dbReference type="PANTHER" id="PTHR19306:SF6">
    <property type="entry name" value="STRUCTURAL MAINTENANCE OF CHROMOSOMES PROTEIN 6"/>
    <property type="match status" value="1"/>
</dbReference>
<feature type="coiled-coil region" evidence="12">
    <location>
        <begin position="1015"/>
        <end position="1049"/>
    </location>
</feature>
<feature type="region of interest" description="Disordered" evidence="13">
    <location>
        <begin position="809"/>
        <end position="897"/>
    </location>
</feature>
<dbReference type="GO" id="GO:0030915">
    <property type="term" value="C:Smc5-Smc6 complex"/>
    <property type="evidence" value="ECO:0007669"/>
    <property type="project" value="TreeGrafter"/>
</dbReference>
<dbReference type="EMBL" id="BDGG01000001">
    <property type="protein sequence ID" value="GAU87592.1"/>
    <property type="molecule type" value="Genomic_DNA"/>
</dbReference>